<feature type="compositionally biased region" description="Polar residues" evidence="13">
    <location>
        <begin position="1151"/>
        <end position="1162"/>
    </location>
</feature>
<evidence type="ECO:0000256" key="13">
    <source>
        <dbReference type="SAM" id="MobiDB-lite"/>
    </source>
</evidence>
<evidence type="ECO:0000256" key="8">
    <source>
        <dbReference type="ARBA" id="ARBA00023175"/>
    </source>
</evidence>
<dbReference type="PANTHER" id="PTHR47968">
    <property type="entry name" value="CENTROMERE PROTEIN E"/>
    <property type="match status" value="1"/>
</dbReference>
<keyword evidence="3" id="KW-0963">Cytoplasm</keyword>
<feature type="region of interest" description="Disordered" evidence="13">
    <location>
        <begin position="962"/>
        <end position="992"/>
    </location>
</feature>
<feature type="region of interest" description="Disordered" evidence="13">
    <location>
        <begin position="1229"/>
        <end position="1257"/>
    </location>
</feature>
<dbReference type="FunFam" id="3.40.850.10:FF:000027">
    <property type="entry name" value="Kinesin-like protein"/>
    <property type="match status" value="1"/>
</dbReference>
<evidence type="ECO:0000256" key="9">
    <source>
        <dbReference type="ARBA" id="ARBA00023212"/>
    </source>
</evidence>
<feature type="compositionally biased region" description="Polar residues" evidence="13">
    <location>
        <begin position="1097"/>
        <end position="1113"/>
    </location>
</feature>
<keyword evidence="16" id="KW-1185">Reference proteome</keyword>
<comment type="similarity">
    <text evidence="11">Belongs to the TRAFAC class myosin-kinesin ATPase superfamily. Kinesin family.</text>
</comment>
<proteinExistence type="inferred from homology"/>
<feature type="region of interest" description="Disordered" evidence="13">
    <location>
        <begin position="1097"/>
        <end position="1135"/>
    </location>
</feature>
<dbReference type="InterPro" id="IPR001752">
    <property type="entry name" value="Kinesin_motor_dom"/>
</dbReference>
<dbReference type="InterPro" id="IPR027417">
    <property type="entry name" value="P-loop_NTPase"/>
</dbReference>
<dbReference type="Gene3D" id="3.40.850.10">
    <property type="entry name" value="Kinesin motor domain"/>
    <property type="match status" value="1"/>
</dbReference>
<feature type="region of interest" description="Disordered" evidence="13">
    <location>
        <begin position="1"/>
        <end position="31"/>
    </location>
</feature>
<dbReference type="GO" id="GO:0005874">
    <property type="term" value="C:microtubule"/>
    <property type="evidence" value="ECO:0007669"/>
    <property type="project" value="UniProtKB-KW"/>
</dbReference>
<evidence type="ECO:0000256" key="3">
    <source>
        <dbReference type="ARBA" id="ARBA00022490"/>
    </source>
</evidence>
<evidence type="ECO:0000256" key="11">
    <source>
        <dbReference type="PROSITE-ProRule" id="PRU00283"/>
    </source>
</evidence>
<dbReference type="PANTHER" id="PTHR47968:SF65">
    <property type="entry name" value="KINESIN MOTOR DOMAIN-CONTAINING PROTEIN"/>
    <property type="match status" value="1"/>
</dbReference>
<accession>A0A210QDD7</accession>
<keyword evidence="6 11" id="KW-0067">ATP-binding</keyword>
<dbReference type="InterPro" id="IPR019821">
    <property type="entry name" value="Kinesin_motor_CS"/>
</dbReference>
<keyword evidence="5 11" id="KW-0547">Nucleotide-binding</keyword>
<feature type="region of interest" description="Disordered" evidence="13">
    <location>
        <begin position="719"/>
        <end position="757"/>
    </location>
</feature>
<dbReference type="GO" id="GO:0008017">
    <property type="term" value="F:microtubule binding"/>
    <property type="evidence" value="ECO:0007669"/>
    <property type="project" value="InterPro"/>
</dbReference>
<evidence type="ECO:0000256" key="10">
    <source>
        <dbReference type="ARBA" id="ARBA00023242"/>
    </source>
</evidence>
<keyword evidence="4" id="KW-0493">Microtubule</keyword>
<name>A0A210QDD7_MIZYE</name>
<evidence type="ECO:0000256" key="7">
    <source>
        <dbReference type="ARBA" id="ARBA00023054"/>
    </source>
</evidence>
<evidence type="ECO:0000256" key="4">
    <source>
        <dbReference type="ARBA" id="ARBA00022701"/>
    </source>
</evidence>
<feature type="region of interest" description="Disordered" evidence="13">
    <location>
        <begin position="1151"/>
        <end position="1171"/>
    </location>
</feature>
<dbReference type="Proteomes" id="UP000242188">
    <property type="component" value="Unassembled WGS sequence"/>
</dbReference>
<dbReference type="CDD" id="cd01370">
    <property type="entry name" value="KISc_KIP3_like"/>
    <property type="match status" value="1"/>
</dbReference>
<sequence>MTLGQRKRIPSYAEVAATPTRKPADSTESSGVGNKVKVVVRIRPGNSMEQGSNSRIVVKAMNENVLVFDPKEQSSPEYGYRNRRRRRDLRKRQAKDLKFAFDFVFDQNSANHNVYEQSTKQILDGLLEGYNCSVFAYGATGAGKTHTMLGNPRQPGVIYLTMMDLYTRIAAIQHEKICDVAVSYLEVYNEQIHDLLAKGGCLPVREDARNGVAIPGLSLHTPRDADELLHMLHFGNQNRTQHPTDANAESSRSHAVFQVFVRQRDRTANVSAEVRVAKMCLVDLAGSERATVTKNCGARFREGANINRSLLALGNVINALADTKYKGHVPYRDSKLTRLLKDSLGGNCQTVMIAAVSPSSLSYEDTYNTLKYADRAKHIQAQLKKNVLNVDFHVARYGQIIQELRKEINELKGKLQSYEDGKMVSMKQLCTVPNPTVTRLKESMEDVFLSRLQICREYLDSELKSRDMKWKISRKERCLARMASFRDSQQKETKDKIQRMIHSAHERMTSFVQMKEDKGVRLAKSNHSLEGLKSAVREQSSAGGDNLASENLKLSLQNHESSLALTESQYCMKYMAKVVRSQEREISGAERLILHLLHMVKQQHCILKDHDLLTSDLDSQYHNIQTITEGREVTFADQSFSDQNSAFSLGEMLNFKSLTAAQHMCEKSSLVSSQSSLSITSQSSMTNQTMSAQSSVTSLSSNNLSSTISLSESVQSSVTSEAVSAEQDTTQGPNRVLVTRRNVQPVRVQRDQPHPDHRLLSLDKKKHRSTVDRSCVPRLLASSGLLSDEVFSDLPGHVPANSINSFVGETNCSKNVTTECRVLKGDNCVTNIKSSCVLGSVDSGVSWEGQRSQEGQRSRIDGQTIGSVPQQNEASQDLNSTFTLNQENIDQSVLSRLPVVEDVYVEHSGSRGYSTLLQPQSGNKIDSGTSRQPQSGNKVESGTSRQPHSGSVFKEAISANLQSTSTQNSAHKSSQPAPIATHTPTSSTPASANKSALLTLLNINPLNTDTSSVTKPLGCGVNSVNSSTLTKTTTVNIVSSGSEIKGSNSAVPGGNAGKSSCVRSIQFDGTCTPNKVRSYAEVASSPLSSVRVPLRQFDSNTPLATQMTPGRSRNSQDKENTPARIPKETTPNTPVLILKDCTPNRILKMSSAGNQLTRQATDNSRKEKSKQLQQMGLFSMIDRSQDDHVEVPRGTTPGYMRMTKAASGRFPSRHRRGLTEESENIIRDHPYRSKSSKSLLRQKSQSTSNLARRGWQL</sequence>
<gene>
    <name evidence="15" type="ORF">KP79_PYT18861</name>
</gene>
<dbReference type="STRING" id="6573.A0A210QDD7"/>
<protein>
    <submittedName>
        <fullName evidence="15">Kinesin-like protein KIF18A</fullName>
    </submittedName>
</protein>
<dbReference type="SUPFAM" id="SSF52540">
    <property type="entry name" value="P-loop containing nucleoside triphosphate hydrolases"/>
    <property type="match status" value="1"/>
</dbReference>
<feature type="domain" description="Kinesin motor" evidence="14">
    <location>
        <begin position="35"/>
        <end position="379"/>
    </location>
</feature>
<evidence type="ECO:0000256" key="12">
    <source>
        <dbReference type="SAM" id="Coils"/>
    </source>
</evidence>
<comment type="subcellular location">
    <subcellularLocation>
        <location evidence="2">Cytoplasm</location>
        <location evidence="2">Cytoskeleton</location>
    </subcellularLocation>
    <subcellularLocation>
        <location evidence="1">Nucleus</location>
    </subcellularLocation>
</comment>
<dbReference type="PROSITE" id="PS50067">
    <property type="entry name" value="KINESIN_MOTOR_2"/>
    <property type="match status" value="1"/>
</dbReference>
<reference evidence="15 16" key="1">
    <citation type="journal article" date="2017" name="Nat. Ecol. Evol.">
        <title>Scallop genome provides insights into evolution of bilaterian karyotype and development.</title>
        <authorList>
            <person name="Wang S."/>
            <person name="Zhang J."/>
            <person name="Jiao W."/>
            <person name="Li J."/>
            <person name="Xun X."/>
            <person name="Sun Y."/>
            <person name="Guo X."/>
            <person name="Huan P."/>
            <person name="Dong B."/>
            <person name="Zhang L."/>
            <person name="Hu X."/>
            <person name="Sun X."/>
            <person name="Wang J."/>
            <person name="Zhao C."/>
            <person name="Wang Y."/>
            <person name="Wang D."/>
            <person name="Huang X."/>
            <person name="Wang R."/>
            <person name="Lv J."/>
            <person name="Li Y."/>
            <person name="Zhang Z."/>
            <person name="Liu B."/>
            <person name="Lu W."/>
            <person name="Hui Y."/>
            <person name="Liang J."/>
            <person name="Zhou Z."/>
            <person name="Hou R."/>
            <person name="Li X."/>
            <person name="Liu Y."/>
            <person name="Li H."/>
            <person name="Ning X."/>
            <person name="Lin Y."/>
            <person name="Zhao L."/>
            <person name="Xing Q."/>
            <person name="Dou J."/>
            <person name="Li Y."/>
            <person name="Mao J."/>
            <person name="Guo H."/>
            <person name="Dou H."/>
            <person name="Li T."/>
            <person name="Mu C."/>
            <person name="Jiang W."/>
            <person name="Fu Q."/>
            <person name="Fu X."/>
            <person name="Miao Y."/>
            <person name="Liu J."/>
            <person name="Yu Q."/>
            <person name="Li R."/>
            <person name="Liao H."/>
            <person name="Li X."/>
            <person name="Kong Y."/>
            <person name="Jiang Z."/>
            <person name="Chourrout D."/>
            <person name="Li R."/>
            <person name="Bao Z."/>
        </authorList>
    </citation>
    <scope>NUCLEOTIDE SEQUENCE [LARGE SCALE GENOMIC DNA]</scope>
    <source>
        <strain evidence="15 16">PY_sf001</strain>
    </source>
</reference>
<evidence type="ECO:0000256" key="2">
    <source>
        <dbReference type="ARBA" id="ARBA00004245"/>
    </source>
</evidence>
<keyword evidence="8 11" id="KW-0505">Motor protein</keyword>
<dbReference type="SMART" id="SM00129">
    <property type="entry name" value="KISc"/>
    <property type="match status" value="1"/>
</dbReference>
<keyword evidence="10" id="KW-0539">Nucleus</keyword>
<dbReference type="EMBL" id="NEDP02004093">
    <property type="protein sequence ID" value="OWF46750.1"/>
    <property type="molecule type" value="Genomic_DNA"/>
</dbReference>
<feature type="compositionally biased region" description="Low complexity" evidence="13">
    <location>
        <begin position="976"/>
        <end position="992"/>
    </location>
</feature>
<feature type="region of interest" description="Disordered" evidence="13">
    <location>
        <begin position="911"/>
        <end position="949"/>
    </location>
</feature>
<dbReference type="GO" id="GO:0005634">
    <property type="term" value="C:nucleus"/>
    <property type="evidence" value="ECO:0007669"/>
    <property type="project" value="UniProtKB-SubCell"/>
</dbReference>
<dbReference type="InterPro" id="IPR036961">
    <property type="entry name" value="Kinesin_motor_dom_sf"/>
</dbReference>
<evidence type="ECO:0000313" key="16">
    <source>
        <dbReference type="Proteomes" id="UP000242188"/>
    </source>
</evidence>
<evidence type="ECO:0000259" key="14">
    <source>
        <dbReference type="PROSITE" id="PS50067"/>
    </source>
</evidence>
<feature type="compositionally biased region" description="Low complexity" evidence="13">
    <location>
        <begin position="1236"/>
        <end position="1246"/>
    </location>
</feature>
<keyword evidence="7 12" id="KW-0175">Coiled coil</keyword>
<dbReference type="PROSITE" id="PS00411">
    <property type="entry name" value="KINESIN_MOTOR_1"/>
    <property type="match status" value="1"/>
</dbReference>
<comment type="caution">
    <text evidence="15">The sequence shown here is derived from an EMBL/GenBank/DDBJ whole genome shotgun (WGS) entry which is preliminary data.</text>
</comment>
<organism evidence="15 16">
    <name type="scientific">Mizuhopecten yessoensis</name>
    <name type="common">Japanese scallop</name>
    <name type="synonym">Patinopecten yessoensis</name>
    <dbReference type="NCBI Taxonomy" id="6573"/>
    <lineage>
        <taxon>Eukaryota</taxon>
        <taxon>Metazoa</taxon>
        <taxon>Spiralia</taxon>
        <taxon>Lophotrochozoa</taxon>
        <taxon>Mollusca</taxon>
        <taxon>Bivalvia</taxon>
        <taxon>Autobranchia</taxon>
        <taxon>Pteriomorphia</taxon>
        <taxon>Pectinida</taxon>
        <taxon>Pectinoidea</taxon>
        <taxon>Pectinidae</taxon>
        <taxon>Mizuhopecten</taxon>
    </lineage>
</organism>
<evidence type="ECO:0000313" key="15">
    <source>
        <dbReference type="EMBL" id="OWF46750.1"/>
    </source>
</evidence>
<evidence type="ECO:0000256" key="6">
    <source>
        <dbReference type="ARBA" id="ARBA00022840"/>
    </source>
</evidence>
<dbReference type="PRINTS" id="PR00380">
    <property type="entry name" value="KINESINHEAVY"/>
</dbReference>
<dbReference type="AlphaFoldDB" id="A0A210QDD7"/>
<feature type="compositionally biased region" description="Basic and acidic residues" evidence="13">
    <location>
        <begin position="748"/>
        <end position="757"/>
    </location>
</feature>
<dbReference type="OrthoDB" id="3176171at2759"/>
<dbReference type="Pfam" id="PF00225">
    <property type="entry name" value="Kinesin"/>
    <property type="match status" value="1"/>
</dbReference>
<feature type="compositionally biased region" description="Basic and acidic residues" evidence="13">
    <location>
        <begin position="1114"/>
        <end position="1127"/>
    </location>
</feature>
<dbReference type="GO" id="GO:0007018">
    <property type="term" value="P:microtubule-based movement"/>
    <property type="evidence" value="ECO:0007669"/>
    <property type="project" value="InterPro"/>
</dbReference>
<evidence type="ECO:0000256" key="5">
    <source>
        <dbReference type="ARBA" id="ARBA00022741"/>
    </source>
</evidence>
<keyword evidence="9" id="KW-0206">Cytoskeleton</keyword>
<dbReference type="GO" id="GO:0005524">
    <property type="term" value="F:ATP binding"/>
    <property type="evidence" value="ECO:0007669"/>
    <property type="project" value="UniProtKB-UniRule"/>
</dbReference>
<feature type="compositionally biased region" description="Polar residues" evidence="13">
    <location>
        <begin position="962"/>
        <end position="975"/>
    </location>
</feature>
<feature type="coiled-coil region" evidence="12">
    <location>
        <begin position="394"/>
        <end position="421"/>
    </location>
</feature>
<dbReference type="GO" id="GO:0003777">
    <property type="term" value="F:microtubule motor activity"/>
    <property type="evidence" value="ECO:0007669"/>
    <property type="project" value="InterPro"/>
</dbReference>
<evidence type="ECO:0000256" key="1">
    <source>
        <dbReference type="ARBA" id="ARBA00004123"/>
    </source>
</evidence>
<feature type="binding site" evidence="11">
    <location>
        <begin position="138"/>
        <end position="145"/>
    </location>
    <ligand>
        <name>ATP</name>
        <dbReference type="ChEBI" id="CHEBI:30616"/>
    </ligand>
</feature>
<dbReference type="InterPro" id="IPR027640">
    <property type="entry name" value="Kinesin-like_fam"/>
</dbReference>